<gene>
    <name evidence="2" type="ORF">MOTC310_24995</name>
</gene>
<evidence type="ECO:0000256" key="1">
    <source>
        <dbReference type="SAM" id="MobiDB-lite"/>
    </source>
</evidence>
<feature type="compositionally biased region" description="Basic and acidic residues" evidence="1">
    <location>
        <begin position="593"/>
        <end position="607"/>
    </location>
</feature>
<feature type="compositionally biased region" description="Polar residues" evidence="1">
    <location>
        <begin position="879"/>
        <end position="901"/>
    </location>
</feature>
<feature type="compositionally biased region" description="Basic and acidic residues" evidence="1">
    <location>
        <begin position="402"/>
        <end position="414"/>
    </location>
</feature>
<feature type="compositionally biased region" description="Polar residues" evidence="1">
    <location>
        <begin position="450"/>
        <end position="461"/>
    </location>
</feature>
<feature type="compositionally biased region" description="Basic and acidic residues" evidence="1">
    <location>
        <begin position="165"/>
        <end position="180"/>
    </location>
</feature>
<proteinExistence type="predicted"/>
<feature type="compositionally biased region" description="Basic and acidic residues" evidence="1">
    <location>
        <begin position="705"/>
        <end position="719"/>
    </location>
</feature>
<evidence type="ECO:0000313" key="2">
    <source>
        <dbReference type="EMBL" id="MEE7493524.1"/>
    </source>
</evidence>
<feature type="compositionally biased region" description="Polar residues" evidence="1">
    <location>
        <begin position="258"/>
        <end position="268"/>
    </location>
</feature>
<feature type="compositionally biased region" description="Low complexity" evidence="1">
    <location>
        <begin position="721"/>
        <end position="744"/>
    </location>
</feature>
<feature type="compositionally biased region" description="Low complexity" evidence="1">
    <location>
        <begin position="320"/>
        <end position="351"/>
    </location>
</feature>
<feature type="compositionally biased region" description="Polar residues" evidence="1">
    <location>
        <begin position="505"/>
        <end position="517"/>
    </location>
</feature>
<feature type="compositionally biased region" description="Low complexity" evidence="1">
    <location>
        <begin position="665"/>
        <end position="686"/>
    </location>
</feature>
<feature type="region of interest" description="Disordered" evidence="1">
    <location>
        <begin position="311"/>
        <end position="956"/>
    </location>
</feature>
<reference evidence="2 3" key="1">
    <citation type="journal article" date="2012" name="Genet. Mol. Biol.">
        <title>Analysis of 16S rRNA and mxaF genes revealing insights into Methylobacterium niche-specific plant association.</title>
        <authorList>
            <person name="Dourado M.N."/>
            <person name="Andreote F.D."/>
            <person name="Dini-Andreote F."/>
            <person name="Conti R."/>
            <person name="Araujo J.M."/>
            <person name="Araujo W.L."/>
        </authorList>
    </citation>
    <scope>NUCLEOTIDE SEQUENCE [LARGE SCALE GENOMIC DNA]</scope>
    <source>
        <strain evidence="2 3">TC3-10</strain>
    </source>
</reference>
<evidence type="ECO:0000313" key="3">
    <source>
        <dbReference type="Proteomes" id="UP001355206"/>
    </source>
</evidence>
<organism evidence="2 3">
    <name type="scientific">Methylobacterium oryzae</name>
    <dbReference type="NCBI Taxonomy" id="334852"/>
    <lineage>
        <taxon>Bacteria</taxon>
        <taxon>Pseudomonadati</taxon>
        <taxon>Pseudomonadota</taxon>
        <taxon>Alphaproteobacteria</taxon>
        <taxon>Hyphomicrobiales</taxon>
        <taxon>Methylobacteriaceae</taxon>
        <taxon>Methylobacterium</taxon>
    </lineage>
</organism>
<dbReference type="RefSeq" id="WP_331303735.1">
    <property type="nucleotide sequence ID" value="NZ_MLCA01000014.1"/>
</dbReference>
<feature type="compositionally biased region" description="Basic and acidic residues" evidence="1">
    <location>
        <begin position="570"/>
        <end position="584"/>
    </location>
</feature>
<feature type="compositionally biased region" description="Low complexity" evidence="1">
    <location>
        <begin position="833"/>
        <end position="857"/>
    </location>
</feature>
<protein>
    <submittedName>
        <fullName evidence="2">Uncharacterized protein</fullName>
    </submittedName>
</protein>
<dbReference type="Proteomes" id="UP001355206">
    <property type="component" value="Unassembled WGS sequence"/>
</dbReference>
<accession>A0ABU7TUE0</accession>
<feature type="region of interest" description="Disordered" evidence="1">
    <location>
        <begin position="225"/>
        <end position="270"/>
    </location>
</feature>
<feature type="compositionally biased region" description="Low complexity" evidence="1">
    <location>
        <begin position="803"/>
        <end position="815"/>
    </location>
</feature>
<dbReference type="EMBL" id="MLCA01000014">
    <property type="protein sequence ID" value="MEE7493524.1"/>
    <property type="molecule type" value="Genomic_DNA"/>
</dbReference>
<keyword evidence="3" id="KW-1185">Reference proteome</keyword>
<sequence>MGAVISFFRPASTSQGGWSQQELAEFYRVEAALIRAGLQIGSEQGLSDEAEPWFVFCRPDGDAIMHFARIDGSYVVASEVLDSPMRGNDFRALINQIAQRYPELLPIPQGAGGTKLSVHPAALLAALVAAAALSLSPDVARADDGERSAESASPDLHTGQTHQHGPTEARDTGDADERDSHRKQVGAIVFSAMVFAADAFAADHPEQGIEAKPYLGALDGISPVSGDQGSVPPTMGGAVGPTHSGTQLASGRHEPSASGASGSVTAEPNSVAVARSDATDFGTAGFRDSAFTHGPARTSLEPAFQTLTRAGEANTTRAAGSSSSPEPGSDGSMAASGSADPSSSMASEAASLTQSGSPTAGHAASEASPAPVNGPNAAAQPEPKHFPSSPAGERSQSPEYIVHSDRLSESREHNNAVADADPSGRSAGALERGQHGADGSGATAIASLSPRVSSAQVQADSVDSGHAQVGEGPGRSAEAPGHLKEAVAGPPDADGHGTAGGANPSGLSGVTQSQTSAADPGHTQVAEAPGRSADAPGHLEETASNRPDASSHGEPDSAKRDPAAGVAEIQAKDADPGHGQDAERTGQNAEAPGHLRDMRPHAQDVDGHGTGNTADPDSQPAGAQAQAGVAEPSHTQGGDGADRSAEAPGHLRGTGPHMQDTDVHAASANADPSSPPAAAQAEASSADPRHVQAGEGPGQSAEAPGHLRDTGPHMQDTDVHAASANADPSSPPAAAQAEASSADPGHVQVGEGPGQSAEAPGHLRGTGPQTQDVGGHGIGNTADPSVLPAGAQAQASATEPDQAEAGEGAGRSAEAPGHLQEAGPRLQDLDGHGTATGTNAGASASIAQGQAAGADSSLPRLADGSRNVAQDDAGGATNVGRQVTLDQPTARQGSEVSTNVNRDPAPSDHQVSANSVGSHAPPPAMSVDSNGDIVFSSDNKHSPSAGSNHPLMDGATSGDVGLIGISDHGTNAHHFDLHS</sequence>
<comment type="caution">
    <text evidence="2">The sequence shown here is derived from an EMBL/GenBank/DDBJ whole genome shotgun (WGS) entry which is preliminary data.</text>
</comment>
<name>A0ABU7TUE0_9HYPH</name>
<feature type="region of interest" description="Disordered" evidence="1">
    <location>
        <begin position="141"/>
        <end position="180"/>
    </location>
</feature>
<feature type="compositionally biased region" description="Basic and acidic residues" evidence="1">
    <location>
        <begin position="537"/>
        <end position="562"/>
    </location>
</feature>
<feature type="compositionally biased region" description="Low complexity" evidence="1">
    <location>
        <begin position="614"/>
        <end position="630"/>
    </location>
</feature>